<proteinExistence type="predicted"/>
<sequence length="212" mass="24278">MQLRFSFFALALLALNAVATPISYADSEDLEIRGKKPNPLPAVNQKVAKLPDDLRRKVFGHWKKQTLQRANARVGHKAIMQELKGQAPPGRWTDRTTAAWAVHQKNKNLRRELLDSDELEVRGRKPNPLPPVNQKVAKLPEELRRKVFGHWKKQTLQRANARAGHKAIVQELKGQAPPGRWTDRTTAAWAVHEKNKNLRRELELLDEVEELL</sequence>
<name>A8P0W0_COPC7</name>
<keyword evidence="1" id="KW-0732">Signal</keyword>
<feature type="signal peptide" evidence="1">
    <location>
        <begin position="1"/>
        <end position="19"/>
    </location>
</feature>
<dbReference type="VEuPathDB" id="FungiDB:CC1G_09529"/>
<dbReference type="EMBL" id="AACS02000006">
    <property type="protein sequence ID" value="EAU83860.1"/>
    <property type="molecule type" value="Genomic_DNA"/>
</dbReference>
<keyword evidence="3" id="KW-1185">Reference proteome</keyword>
<dbReference type="RefSeq" id="XP_001837978.1">
    <property type="nucleotide sequence ID" value="XM_001837926.2"/>
</dbReference>
<organism evidence="2 3">
    <name type="scientific">Coprinopsis cinerea (strain Okayama-7 / 130 / ATCC MYA-4618 / FGSC 9003)</name>
    <name type="common">Inky cap fungus</name>
    <name type="synonym">Hormographiella aspergillata</name>
    <dbReference type="NCBI Taxonomy" id="240176"/>
    <lineage>
        <taxon>Eukaryota</taxon>
        <taxon>Fungi</taxon>
        <taxon>Dikarya</taxon>
        <taxon>Basidiomycota</taxon>
        <taxon>Agaricomycotina</taxon>
        <taxon>Agaricomycetes</taxon>
        <taxon>Agaricomycetidae</taxon>
        <taxon>Agaricales</taxon>
        <taxon>Agaricineae</taxon>
        <taxon>Psathyrellaceae</taxon>
        <taxon>Coprinopsis</taxon>
    </lineage>
</organism>
<dbReference type="KEGG" id="cci:CC1G_09529"/>
<protein>
    <recommendedName>
        <fullName evidence="4">RxLR effector protein</fullName>
    </recommendedName>
</protein>
<evidence type="ECO:0000256" key="1">
    <source>
        <dbReference type="SAM" id="SignalP"/>
    </source>
</evidence>
<comment type="caution">
    <text evidence="2">The sequence shown here is derived from an EMBL/GenBank/DDBJ whole genome shotgun (WGS) entry which is preliminary data.</text>
</comment>
<dbReference type="InParanoid" id="A8P0W0"/>
<dbReference type="GeneID" id="6014543"/>
<dbReference type="AlphaFoldDB" id="A8P0W0"/>
<reference evidence="2 3" key="1">
    <citation type="journal article" date="2010" name="Proc. Natl. Acad. Sci. U.S.A.">
        <title>Insights into evolution of multicellular fungi from the assembled chromosomes of the mushroom Coprinopsis cinerea (Coprinus cinereus).</title>
        <authorList>
            <person name="Stajich J.E."/>
            <person name="Wilke S.K."/>
            <person name="Ahren D."/>
            <person name="Au C.H."/>
            <person name="Birren B.W."/>
            <person name="Borodovsky M."/>
            <person name="Burns C."/>
            <person name="Canback B."/>
            <person name="Casselton L.A."/>
            <person name="Cheng C.K."/>
            <person name="Deng J."/>
            <person name="Dietrich F.S."/>
            <person name="Fargo D.C."/>
            <person name="Farman M.L."/>
            <person name="Gathman A.C."/>
            <person name="Goldberg J."/>
            <person name="Guigo R."/>
            <person name="Hoegger P.J."/>
            <person name="Hooker J.B."/>
            <person name="Huggins A."/>
            <person name="James T.Y."/>
            <person name="Kamada T."/>
            <person name="Kilaru S."/>
            <person name="Kodira C."/>
            <person name="Kues U."/>
            <person name="Kupfer D."/>
            <person name="Kwan H.S."/>
            <person name="Lomsadze A."/>
            <person name="Li W."/>
            <person name="Lilly W.W."/>
            <person name="Ma L.J."/>
            <person name="Mackey A.J."/>
            <person name="Manning G."/>
            <person name="Martin F."/>
            <person name="Muraguchi H."/>
            <person name="Natvig D.O."/>
            <person name="Palmerini H."/>
            <person name="Ramesh M.A."/>
            <person name="Rehmeyer C.J."/>
            <person name="Roe B.A."/>
            <person name="Shenoy N."/>
            <person name="Stanke M."/>
            <person name="Ter-Hovhannisyan V."/>
            <person name="Tunlid A."/>
            <person name="Velagapudi R."/>
            <person name="Vision T.J."/>
            <person name="Zeng Q."/>
            <person name="Zolan M.E."/>
            <person name="Pukkila P.J."/>
        </authorList>
    </citation>
    <scope>NUCLEOTIDE SEQUENCE [LARGE SCALE GENOMIC DNA]</scope>
    <source>
        <strain evidence="3">Okayama-7 / 130 / ATCC MYA-4618 / FGSC 9003</strain>
    </source>
</reference>
<feature type="chain" id="PRO_5005660927" description="RxLR effector protein" evidence="1">
    <location>
        <begin position="20"/>
        <end position="212"/>
    </location>
</feature>
<dbReference type="Proteomes" id="UP000001861">
    <property type="component" value="Unassembled WGS sequence"/>
</dbReference>
<evidence type="ECO:0000313" key="2">
    <source>
        <dbReference type="EMBL" id="EAU83860.1"/>
    </source>
</evidence>
<evidence type="ECO:0000313" key="3">
    <source>
        <dbReference type="Proteomes" id="UP000001861"/>
    </source>
</evidence>
<gene>
    <name evidence="2" type="ORF">CC1G_09529</name>
</gene>
<accession>A8P0W0</accession>
<evidence type="ECO:0008006" key="4">
    <source>
        <dbReference type="Google" id="ProtNLM"/>
    </source>
</evidence>